<comment type="caution">
    <text evidence="1">The sequence shown here is derived from an EMBL/GenBank/DDBJ whole genome shotgun (WGS) entry which is preliminary data.</text>
</comment>
<evidence type="ECO:0000313" key="1">
    <source>
        <dbReference type="EMBL" id="RMJ09782.1"/>
    </source>
</evidence>
<dbReference type="AlphaFoldDB" id="A0A3M2RXC2"/>
<organism evidence="1 2">
    <name type="scientific">Fusarium kuroshium</name>
    <dbReference type="NCBI Taxonomy" id="2010991"/>
    <lineage>
        <taxon>Eukaryota</taxon>
        <taxon>Fungi</taxon>
        <taxon>Dikarya</taxon>
        <taxon>Ascomycota</taxon>
        <taxon>Pezizomycotina</taxon>
        <taxon>Sordariomycetes</taxon>
        <taxon>Hypocreomycetidae</taxon>
        <taxon>Hypocreales</taxon>
        <taxon>Nectriaceae</taxon>
        <taxon>Fusarium</taxon>
        <taxon>Fusarium solani species complex</taxon>
    </lineage>
</organism>
<protein>
    <submittedName>
        <fullName evidence="1">Uncharacterized protein</fullName>
    </submittedName>
</protein>
<name>A0A3M2RXC2_9HYPO</name>
<dbReference type="Proteomes" id="UP000277212">
    <property type="component" value="Unassembled WGS sequence"/>
</dbReference>
<evidence type="ECO:0000313" key="2">
    <source>
        <dbReference type="Proteomes" id="UP000277212"/>
    </source>
</evidence>
<gene>
    <name evidence="1" type="ORF">CDV36_010592</name>
</gene>
<accession>A0A3M2RXC2</accession>
<reference evidence="1 2" key="1">
    <citation type="submission" date="2017-06" db="EMBL/GenBank/DDBJ databases">
        <title>Comparative genomic analysis of Ambrosia Fusariam Clade fungi.</title>
        <authorList>
            <person name="Stajich J.E."/>
            <person name="Carrillo J."/>
            <person name="Kijimoto T."/>
            <person name="Eskalen A."/>
            <person name="O'Donnell K."/>
            <person name="Kasson M."/>
        </authorList>
    </citation>
    <scope>NUCLEOTIDE SEQUENCE [LARGE SCALE GENOMIC DNA]</scope>
    <source>
        <strain evidence="1">UCR3666</strain>
    </source>
</reference>
<keyword evidence="2" id="KW-1185">Reference proteome</keyword>
<dbReference type="EMBL" id="NKUJ01000229">
    <property type="protein sequence ID" value="RMJ09782.1"/>
    <property type="molecule type" value="Genomic_DNA"/>
</dbReference>
<sequence>MCCLVPRPDRAPPFGTPLRQPAQHPNLRHSPPLSKWQRRTFLLVFPLTKTPSPLPILFSSLLHLQQQLATASFSPAGFSPPPPPPFEAAPPSCLLPQSRPLYREGGAASLLSSHRCFELCFSKLWPWVLPPPAPRVITKTLTTRSDAFRLVPCGFVFSVTSTRPACSPSRRRGHRPTKK</sequence>
<proteinExistence type="predicted"/>